<protein>
    <submittedName>
        <fullName evidence="1">Uncharacterized protein</fullName>
    </submittedName>
</protein>
<evidence type="ECO:0000313" key="2">
    <source>
        <dbReference type="Proteomes" id="UP001055811"/>
    </source>
</evidence>
<comment type="caution">
    <text evidence="1">The sequence shown here is derived from an EMBL/GenBank/DDBJ whole genome shotgun (WGS) entry which is preliminary data.</text>
</comment>
<evidence type="ECO:0000313" key="1">
    <source>
        <dbReference type="EMBL" id="KAI3708458.1"/>
    </source>
</evidence>
<name>A0ACB9AFG3_CICIN</name>
<gene>
    <name evidence="1" type="ORF">L2E82_37628</name>
</gene>
<dbReference type="EMBL" id="CM042015">
    <property type="protein sequence ID" value="KAI3708458.1"/>
    <property type="molecule type" value="Genomic_DNA"/>
</dbReference>
<sequence>MASSSSNKSCLHCHDSSSDCFSNGWKLRNGEYAQLCNRCSYEFNLGRFCEAFHSDEDGWRDCVSCGKLVHCGCIVSLGDYLLLDFNGVICIDCSKTKCINPESESALIPMFEKILTVSDADSKLGRIVIPRKHAEAYFPEITDPLGIQLSVLDTEGIEWDVNFRFWPHLNSKMYVLKGLKDFIRLKNVQAGDTVAFYARESDGKIIMEVRKNHQDFEES</sequence>
<proteinExistence type="predicted"/>
<reference evidence="2" key="1">
    <citation type="journal article" date="2022" name="Mol. Ecol. Resour.">
        <title>The genomes of chicory, endive, great burdock and yacon provide insights into Asteraceae palaeo-polyploidization history and plant inulin production.</title>
        <authorList>
            <person name="Fan W."/>
            <person name="Wang S."/>
            <person name="Wang H."/>
            <person name="Wang A."/>
            <person name="Jiang F."/>
            <person name="Liu H."/>
            <person name="Zhao H."/>
            <person name="Xu D."/>
            <person name="Zhang Y."/>
        </authorList>
    </citation>
    <scope>NUCLEOTIDE SEQUENCE [LARGE SCALE GENOMIC DNA]</scope>
    <source>
        <strain evidence="2">cv. Punajuju</strain>
    </source>
</reference>
<dbReference type="Proteomes" id="UP001055811">
    <property type="component" value="Linkage Group LG07"/>
</dbReference>
<keyword evidence="2" id="KW-1185">Reference proteome</keyword>
<organism evidence="1 2">
    <name type="scientific">Cichorium intybus</name>
    <name type="common">Chicory</name>
    <dbReference type="NCBI Taxonomy" id="13427"/>
    <lineage>
        <taxon>Eukaryota</taxon>
        <taxon>Viridiplantae</taxon>
        <taxon>Streptophyta</taxon>
        <taxon>Embryophyta</taxon>
        <taxon>Tracheophyta</taxon>
        <taxon>Spermatophyta</taxon>
        <taxon>Magnoliopsida</taxon>
        <taxon>eudicotyledons</taxon>
        <taxon>Gunneridae</taxon>
        <taxon>Pentapetalae</taxon>
        <taxon>asterids</taxon>
        <taxon>campanulids</taxon>
        <taxon>Asterales</taxon>
        <taxon>Asteraceae</taxon>
        <taxon>Cichorioideae</taxon>
        <taxon>Cichorieae</taxon>
        <taxon>Cichoriinae</taxon>
        <taxon>Cichorium</taxon>
    </lineage>
</organism>
<reference evidence="1 2" key="2">
    <citation type="journal article" date="2022" name="Mol. Ecol. Resour.">
        <title>The genomes of chicory, endive, great burdock and yacon provide insights into Asteraceae paleo-polyploidization history and plant inulin production.</title>
        <authorList>
            <person name="Fan W."/>
            <person name="Wang S."/>
            <person name="Wang H."/>
            <person name="Wang A."/>
            <person name="Jiang F."/>
            <person name="Liu H."/>
            <person name="Zhao H."/>
            <person name="Xu D."/>
            <person name="Zhang Y."/>
        </authorList>
    </citation>
    <scope>NUCLEOTIDE SEQUENCE [LARGE SCALE GENOMIC DNA]</scope>
    <source>
        <strain evidence="2">cv. Punajuju</strain>
        <tissue evidence="1">Leaves</tissue>
    </source>
</reference>
<accession>A0ACB9AFG3</accession>